<dbReference type="InterPro" id="IPR044730">
    <property type="entry name" value="RNase_H-like_dom_plant"/>
</dbReference>
<accession>A0A9D3VTJ4</accession>
<protein>
    <recommendedName>
        <fullName evidence="1">RNase H type-1 domain-containing protein</fullName>
    </recommendedName>
</protein>
<sequence>MGFNVLQIRGDSRTVITKCKSTEHDRSVIGAIIRDIQNLKIHFHKISFHSIPRSENTFAHFAAVEALRKGESHYLIGDVPSSVRCTVERKRLWHPD</sequence>
<evidence type="ECO:0000259" key="1">
    <source>
        <dbReference type="Pfam" id="PF13456"/>
    </source>
</evidence>
<dbReference type="Proteomes" id="UP000828251">
    <property type="component" value="Unassembled WGS sequence"/>
</dbReference>
<organism evidence="2 3">
    <name type="scientific">Gossypium stocksii</name>
    <dbReference type="NCBI Taxonomy" id="47602"/>
    <lineage>
        <taxon>Eukaryota</taxon>
        <taxon>Viridiplantae</taxon>
        <taxon>Streptophyta</taxon>
        <taxon>Embryophyta</taxon>
        <taxon>Tracheophyta</taxon>
        <taxon>Spermatophyta</taxon>
        <taxon>Magnoliopsida</taxon>
        <taxon>eudicotyledons</taxon>
        <taxon>Gunneridae</taxon>
        <taxon>Pentapetalae</taxon>
        <taxon>rosids</taxon>
        <taxon>malvids</taxon>
        <taxon>Malvales</taxon>
        <taxon>Malvaceae</taxon>
        <taxon>Malvoideae</taxon>
        <taxon>Gossypium</taxon>
    </lineage>
</organism>
<evidence type="ECO:0000313" key="3">
    <source>
        <dbReference type="Proteomes" id="UP000828251"/>
    </source>
</evidence>
<dbReference type="CDD" id="cd06222">
    <property type="entry name" value="RNase_H_like"/>
    <property type="match status" value="1"/>
</dbReference>
<evidence type="ECO:0000313" key="2">
    <source>
        <dbReference type="EMBL" id="KAH1096326.1"/>
    </source>
</evidence>
<dbReference type="EMBL" id="JAIQCV010000005">
    <property type="protein sequence ID" value="KAH1096326.1"/>
    <property type="molecule type" value="Genomic_DNA"/>
</dbReference>
<proteinExistence type="predicted"/>
<dbReference type="GO" id="GO:0003676">
    <property type="term" value="F:nucleic acid binding"/>
    <property type="evidence" value="ECO:0007669"/>
    <property type="project" value="InterPro"/>
</dbReference>
<dbReference type="OrthoDB" id="994024at2759"/>
<comment type="caution">
    <text evidence="2">The sequence shown here is derived from an EMBL/GenBank/DDBJ whole genome shotgun (WGS) entry which is preliminary data.</text>
</comment>
<dbReference type="InterPro" id="IPR036397">
    <property type="entry name" value="RNaseH_sf"/>
</dbReference>
<dbReference type="GO" id="GO:0004523">
    <property type="term" value="F:RNA-DNA hybrid ribonuclease activity"/>
    <property type="evidence" value="ECO:0007669"/>
    <property type="project" value="InterPro"/>
</dbReference>
<name>A0A9D3VTJ4_9ROSI</name>
<dbReference type="InterPro" id="IPR002156">
    <property type="entry name" value="RNaseH_domain"/>
</dbReference>
<dbReference type="Pfam" id="PF13456">
    <property type="entry name" value="RVT_3"/>
    <property type="match status" value="1"/>
</dbReference>
<feature type="domain" description="RNase H type-1" evidence="1">
    <location>
        <begin position="2"/>
        <end position="64"/>
    </location>
</feature>
<reference evidence="2 3" key="1">
    <citation type="journal article" date="2021" name="Plant Biotechnol. J.">
        <title>Multi-omics assisted identification of the key and species-specific regulatory components of drought-tolerant mechanisms in Gossypium stocksii.</title>
        <authorList>
            <person name="Yu D."/>
            <person name="Ke L."/>
            <person name="Zhang D."/>
            <person name="Wu Y."/>
            <person name="Sun Y."/>
            <person name="Mei J."/>
            <person name="Sun J."/>
            <person name="Sun Y."/>
        </authorList>
    </citation>
    <scope>NUCLEOTIDE SEQUENCE [LARGE SCALE GENOMIC DNA]</scope>
    <source>
        <strain evidence="3">cv. E1</strain>
        <tissue evidence="2">Leaf</tissue>
    </source>
</reference>
<dbReference type="Gene3D" id="3.30.420.10">
    <property type="entry name" value="Ribonuclease H-like superfamily/Ribonuclease H"/>
    <property type="match status" value="1"/>
</dbReference>
<keyword evidence="3" id="KW-1185">Reference proteome</keyword>
<dbReference type="AlphaFoldDB" id="A0A9D3VTJ4"/>
<gene>
    <name evidence="2" type="ORF">J1N35_013247</name>
</gene>